<dbReference type="InterPro" id="IPR028081">
    <property type="entry name" value="Leu-bd"/>
</dbReference>
<dbReference type="AlphaFoldDB" id="A0AA41Y2T7"/>
<name>A0AA41Y2T7_9GAMM</name>
<dbReference type="Gene3D" id="3.40.50.2300">
    <property type="match status" value="2"/>
</dbReference>
<evidence type="ECO:0000313" key="6">
    <source>
        <dbReference type="EMBL" id="MCV9881794.1"/>
    </source>
</evidence>
<keyword evidence="7" id="KW-1185">Reference proteome</keyword>
<evidence type="ECO:0000256" key="1">
    <source>
        <dbReference type="ARBA" id="ARBA00010062"/>
    </source>
</evidence>
<sequence>MNNKFVRITLAAALVSSAFSATSAMAAEVKIGVVLPLSGPLSGYGQPSQKGVELVNSMEPTLKNGDTIKLVIIDDKSDKVEAANAMQRLVSSDKVDAVIGEVTSTNTLAMTKIAEDTKTPLVSPTATNDRVTRNRQYVSRVCFSDSFQGIVGANLASRDLGAKTAAIMFDSSNDYSVGLARAFRNQFLKNGGTIPIEVQAPGGSKDFKAQLSSIKAKNVDMIYMPIYYTEGALIAVQAKQLGLKVPVVGGDGLAADPVFFKLGQDAVEGYMTTDYYSPNAKEQTPEGEKFIKAWEEKYKEPTHTWGAMTGDAYKMIVSAMNQCSDPKDRVCVNEKIRATKDFSGITGTLTLKDGDAIRSAVINEVKDGQLAFKTVVNP</sequence>
<evidence type="ECO:0000256" key="3">
    <source>
        <dbReference type="SAM" id="SignalP"/>
    </source>
</evidence>
<feature type="chain" id="PRO_5041340929" evidence="3">
    <location>
        <begin position="27"/>
        <end position="378"/>
    </location>
</feature>
<evidence type="ECO:0000259" key="4">
    <source>
        <dbReference type="Pfam" id="PF13458"/>
    </source>
</evidence>
<reference evidence="5" key="1">
    <citation type="submission" date="2022-04" db="EMBL/GenBank/DDBJ databases">
        <title>Brenneria sp. isolated from walnut trees in Serbia.</title>
        <authorList>
            <person name="Gasic K."/>
            <person name="Zlatkovic N."/>
            <person name="Kuzmanovic N."/>
        </authorList>
    </citation>
    <scope>NUCLEOTIDE SEQUENCE</scope>
    <source>
        <strain evidence="6">KBI 423</strain>
        <strain evidence="5">KBI 447</strain>
    </source>
</reference>
<dbReference type="Proteomes" id="UP001165569">
    <property type="component" value="Unassembled WGS sequence"/>
</dbReference>
<dbReference type="Proteomes" id="UP001165568">
    <property type="component" value="Unassembled WGS sequence"/>
</dbReference>
<dbReference type="InterPro" id="IPR028082">
    <property type="entry name" value="Peripla_BP_I"/>
</dbReference>
<feature type="domain" description="Leucine-binding protein" evidence="4">
    <location>
        <begin position="28"/>
        <end position="368"/>
    </location>
</feature>
<dbReference type="RefSeq" id="WP_264089498.1">
    <property type="nucleotide sequence ID" value="NZ_JAMPJT010000003.1"/>
</dbReference>
<dbReference type="EMBL" id="JAMPJU010000003">
    <property type="protein sequence ID" value="MCV9881794.1"/>
    <property type="molecule type" value="Genomic_DNA"/>
</dbReference>
<dbReference type="PANTHER" id="PTHR30483">
    <property type="entry name" value="LEUCINE-SPECIFIC-BINDING PROTEIN"/>
    <property type="match status" value="1"/>
</dbReference>
<comment type="similarity">
    <text evidence="1">Belongs to the leucine-binding protein family.</text>
</comment>
<dbReference type="PANTHER" id="PTHR30483:SF6">
    <property type="entry name" value="PERIPLASMIC BINDING PROTEIN OF ABC TRANSPORTER FOR NATURAL AMINO ACIDS"/>
    <property type="match status" value="1"/>
</dbReference>
<dbReference type="InterPro" id="IPR051010">
    <property type="entry name" value="BCAA_transport"/>
</dbReference>
<proteinExistence type="inferred from homology"/>
<dbReference type="Pfam" id="PF13458">
    <property type="entry name" value="Peripla_BP_6"/>
    <property type="match status" value="1"/>
</dbReference>
<protein>
    <submittedName>
        <fullName evidence="5">ABC transporter substrate-binding protein</fullName>
    </submittedName>
</protein>
<evidence type="ECO:0000313" key="5">
    <source>
        <dbReference type="EMBL" id="MCV9878371.1"/>
    </source>
</evidence>
<evidence type="ECO:0000256" key="2">
    <source>
        <dbReference type="ARBA" id="ARBA00022729"/>
    </source>
</evidence>
<feature type="signal peptide" evidence="3">
    <location>
        <begin position="1"/>
        <end position="26"/>
    </location>
</feature>
<accession>A0AA41Y2T7</accession>
<gene>
    <name evidence="5" type="ORF">NC803_05865</name>
    <name evidence="6" type="ORF">NC856_05860</name>
</gene>
<evidence type="ECO:0000313" key="8">
    <source>
        <dbReference type="Proteomes" id="UP001165569"/>
    </source>
</evidence>
<dbReference type="SUPFAM" id="SSF53822">
    <property type="entry name" value="Periplasmic binding protein-like I"/>
    <property type="match status" value="1"/>
</dbReference>
<dbReference type="EMBL" id="JAMPJT010000003">
    <property type="protein sequence ID" value="MCV9878371.1"/>
    <property type="molecule type" value="Genomic_DNA"/>
</dbReference>
<comment type="caution">
    <text evidence="5">The sequence shown here is derived from an EMBL/GenBank/DDBJ whole genome shotgun (WGS) entry which is preliminary data.</text>
</comment>
<keyword evidence="2 3" id="KW-0732">Signal</keyword>
<organism evidence="5 8">
    <name type="scientific">Brenneria izbisi</name>
    <dbReference type="NCBI Taxonomy" id="2939450"/>
    <lineage>
        <taxon>Bacteria</taxon>
        <taxon>Pseudomonadati</taxon>
        <taxon>Pseudomonadota</taxon>
        <taxon>Gammaproteobacteria</taxon>
        <taxon>Enterobacterales</taxon>
        <taxon>Pectobacteriaceae</taxon>
        <taxon>Brenneria</taxon>
    </lineage>
</organism>
<evidence type="ECO:0000313" key="7">
    <source>
        <dbReference type="Proteomes" id="UP001165568"/>
    </source>
</evidence>
<dbReference type="CDD" id="cd06347">
    <property type="entry name" value="PBP1_ABC_LivK_ligand_binding-like"/>
    <property type="match status" value="1"/>
</dbReference>